<reference evidence="4" key="1">
    <citation type="submission" date="2020-05" db="EMBL/GenBank/DDBJ databases">
        <title>Phylogenomic resolution of chytrid fungi.</title>
        <authorList>
            <person name="Stajich J.E."/>
            <person name="Amses K."/>
            <person name="Simmons R."/>
            <person name="Seto K."/>
            <person name="Myers J."/>
            <person name="Bonds A."/>
            <person name="Quandt C.A."/>
            <person name="Barry K."/>
            <person name="Liu P."/>
            <person name="Grigoriev I."/>
            <person name="Longcore J.E."/>
            <person name="James T.Y."/>
        </authorList>
    </citation>
    <scope>NUCLEOTIDE SEQUENCE</scope>
    <source>
        <strain evidence="4">JEL0476</strain>
    </source>
</reference>
<feature type="compositionally biased region" description="Polar residues" evidence="2">
    <location>
        <begin position="481"/>
        <end position="497"/>
    </location>
</feature>
<protein>
    <recommendedName>
        <fullName evidence="3">Up-regulated during septation protein 1 domain-containing protein</fullName>
    </recommendedName>
</protein>
<evidence type="ECO:0000256" key="2">
    <source>
        <dbReference type="SAM" id="MobiDB-lite"/>
    </source>
</evidence>
<evidence type="ECO:0000259" key="3">
    <source>
        <dbReference type="Pfam" id="PF15456"/>
    </source>
</evidence>
<feature type="compositionally biased region" description="Polar residues" evidence="2">
    <location>
        <begin position="44"/>
        <end position="58"/>
    </location>
</feature>
<sequence length="920" mass="104421">MSSLLQDLNNFNFEQVEDDDSLPIIPEIPPRGESSKRASERKSNNSNVTASTSGNSPILNERKFSTAATSIANGSISVRTANSSATTLNRNLEISQKNNIPNNYMDSVRALVETLQKKKSIEEKDEVSEKIRKKFSSISISTSASDAFDSRLLELNVEEALVEASNFKMRSSEKIENLKLDLEKAVKNSVSFYGKLVSEDRVKEMTLNLHKLNSPGSQNKSLIEIDNANQKMDAIAAQLMDSTAIIISSERTILQHTCAVLKHEVISLKEQLKNSSLPNDKSALTLTQNKLISAESKITEQEKTINVLRGSLAKLDDLEVDLQNQKKINIELKAKLENRKEPTLAEHNKLKLDLAQMKAELNQIKEDFDAEKEKSFQLQSDIEDAENSVLNKDRQISTLQSELEMANNQLEMQDSGDSTFYKRKIAELEAQINEGFCTKNEDVETVRSDLGKQLKEAVIERERLRLQLESETEKLKALQASMGNGNMNTQTSVNQVVPESETDTEDEADGRSGFSIPKKIPLPRSKFNAVGSSNLNGNETILELKKKIENYEKDLNNLSIFQQELTETAPEKDFKFEKFKMFCKNLKKQKENLIIEVDNLKKKINDQEKIKKNISTLEKELEDEKLKIKKLEVDLGLANKVIETEKARHLNDELEFNSTIEKINSQLISIEKLHETELLDIKRNYETKAAEVKKITEALITDTKIKSEQLNKLTQDENENLKIELKKYKKEIEILTQQKKEETEKISNQEIKLQQLKNNIESLSNELDSIKSENKSLKTELENALSNEKNLNNIPQSINPSSEDKRNSAIFEMEKSLLDEIEKLQMTVVKLKTEKAVLMESKDNEEHHVQVLQQEISTLKNELVSLSKSLKELYSEQEKYEETILGLKNDIKKFSNVGNELTSSVSGEKLNTTKKSTGWG</sequence>
<evidence type="ECO:0000313" key="4">
    <source>
        <dbReference type="EMBL" id="KAJ3203556.1"/>
    </source>
</evidence>
<accession>A0AAD5TTT4</accession>
<gene>
    <name evidence="4" type="ORF">HK099_001473</name>
</gene>
<dbReference type="InterPro" id="IPR029191">
    <property type="entry name" value="Uds1"/>
</dbReference>
<feature type="coiled-coil region" evidence="1">
    <location>
        <begin position="447"/>
        <end position="481"/>
    </location>
</feature>
<feature type="region of interest" description="Disordered" evidence="2">
    <location>
        <begin position="481"/>
        <end position="517"/>
    </location>
</feature>
<feature type="coiled-coil region" evidence="1">
    <location>
        <begin position="534"/>
        <end position="634"/>
    </location>
</feature>
<dbReference type="Pfam" id="PF15456">
    <property type="entry name" value="Uds1"/>
    <property type="match status" value="1"/>
</dbReference>
<dbReference type="EMBL" id="JADGJW010001412">
    <property type="protein sequence ID" value="KAJ3203556.1"/>
    <property type="molecule type" value="Genomic_DNA"/>
</dbReference>
<feature type="region of interest" description="Disordered" evidence="2">
    <location>
        <begin position="20"/>
        <end position="58"/>
    </location>
</feature>
<keyword evidence="5" id="KW-1185">Reference proteome</keyword>
<evidence type="ECO:0000313" key="5">
    <source>
        <dbReference type="Proteomes" id="UP001211065"/>
    </source>
</evidence>
<organism evidence="4 5">
    <name type="scientific">Clydaea vesicula</name>
    <dbReference type="NCBI Taxonomy" id="447962"/>
    <lineage>
        <taxon>Eukaryota</taxon>
        <taxon>Fungi</taxon>
        <taxon>Fungi incertae sedis</taxon>
        <taxon>Chytridiomycota</taxon>
        <taxon>Chytridiomycota incertae sedis</taxon>
        <taxon>Chytridiomycetes</taxon>
        <taxon>Lobulomycetales</taxon>
        <taxon>Lobulomycetaceae</taxon>
        <taxon>Clydaea</taxon>
    </lineage>
</organism>
<feature type="non-terminal residue" evidence="4">
    <location>
        <position position="1"/>
    </location>
</feature>
<proteinExistence type="predicted"/>
<feature type="coiled-coil region" evidence="1">
    <location>
        <begin position="315"/>
        <end position="409"/>
    </location>
</feature>
<feature type="compositionally biased region" description="Basic and acidic residues" evidence="2">
    <location>
        <begin position="33"/>
        <end position="43"/>
    </location>
</feature>
<feature type="domain" description="Up-regulated during septation protein 1" evidence="3">
    <location>
        <begin position="157"/>
        <end position="262"/>
    </location>
</feature>
<evidence type="ECO:0000256" key="1">
    <source>
        <dbReference type="SAM" id="Coils"/>
    </source>
</evidence>
<keyword evidence="1" id="KW-0175">Coiled coil</keyword>
<comment type="caution">
    <text evidence="4">The sequence shown here is derived from an EMBL/GenBank/DDBJ whole genome shotgun (WGS) entry which is preliminary data.</text>
</comment>
<dbReference type="AlphaFoldDB" id="A0AAD5TTT4"/>
<name>A0AAD5TTT4_9FUNG</name>
<dbReference type="Proteomes" id="UP001211065">
    <property type="component" value="Unassembled WGS sequence"/>
</dbReference>
<feature type="coiled-coil region" evidence="1">
    <location>
        <begin position="711"/>
        <end position="890"/>
    </location>
</feature>